<gene>
    <name evidence="1" type="ORF">SCLTRI_LOCUS2883</name>
</gene>
<proteinExistence type="predicted"/>
<evidence type="ECO:0000313" key="2">
    <source>
        <dbReference type="Proteomes" id="UP000624404"/>
    </source>
</evidence>
<comment type="caution">
    <text evidence="1">The sequence shown here is derived from an EMBL/GenBank/DDBJ whole genome shotgun (WGS) entry which is preliminary data.</text>
</comment>
<dbReference type="AlphaFoldDB" id="A0A8H2VRP2"/>
<accession>A0A8H2VRP2</accession>
<name>A0A8H2VRP2_9HELO</name>
<keyword evidence="2" id="KW-1185">Reference proteome</keyword>
<sequence>MIDRTGDRLNLSPTRHRDSPWLVLHQDGQPCNIKGSRRTISTTSTTTNNNQIDCGLPTSLSYSTYDWYYLSNCWLLLNLPKCPEKEKRPSSTICPMNVQGQNLLNTNGSMLNAPCSSLLAFLTRKLWNH</sequence>
<organism evidence="1 2">
    <name type="scientific">Sclerotinia trifoliorum</name>
    <dbReference type="NCBI Taxonomy" id="28548"/>
    <lineage>
        <taxon>Eukaryota</taxon>
        <taxon>Fungi</taxon>
        <taxon>Dikarya</taxon>
        <taxon>Ascomycota</taxon>
        <taxon>Pezizomycotina</taxon>
        <taxon>Leotiomycetes</taxon>
        <taxon>Helotiales</taxon>
        <taxon>Sclerotiniaceae</taxon>
        <taxon>Sclerotinia</taxon>
    </lineage>
</organism>
<dbReference type="Proteomes" id="UP000624404">
    <property type="component" value="Unassembled WGS sequence"/>
</dbReference>
<reference evidence="1" key="1">
    <citation type="submission" date="2020-10" db="EMBL/GenBank/DDBJ databases">
        <authorList>
            <person name="Kusch S."/>
        </authorList>
    </citation>
    <scope>NUCLEOTIDE SEQUENCE</scope>
    <source>
        <strain evidence="1">SwB9</strain>
    </source>
</reference>
<dbReference type="EMBL" id="CAJHIA010000009">
    <property type="protein sequence ID" value="CAD6443091.1"/>
    <property type="molecule type" value="Genomic_DNA"/>
</dbReference>
<evidence type="ECO:0000313" key="1">
    <source>
        <dbReference type="EMBL" id="CAD6443091.1"/>
    </source>
</evidence>
<protein>
    <submittedName>
        <fullName evidence="1">0bd407d7-d45f-44a4-a78f-a152d6d94503</fullName>
    </submittedName>
</protein>